<evidence type="ECO:0000313" key="1">
    <source>
        <dbReference type="EMBL" id="MDX7989257.1"/>
    </source>
</evidence>
<dbReference type="Proteomes" id="UP001271890">
    <property type="component" value="Unassembled WGS sequence"/>
</dbReference>
<keyword evidence="2" id="KW-1185">Reference proteome</keyword>
<dbReference type="SUPFAM" id="SSF103515">
    <property type="entry name" value="Autotransporter"/>
    <property type="match status" value="1"/>
</dbReference>
<organism evidence="1 2">
    <name type="scientific">Xenorhabdus santafensis</name>
    <dbReference type="NCBI Taxonomy" id="2582833"/>
    <lineage>
        <taxon>Bacteria</taxon>
        <taxon>Pseudomonadati</taxon>
        <taxon>Pseudomonadota</taxon>
        <taxon>Gammaproteobacteria</taxon>
        <taxon>Enterobacterales</taxon>
        <taxon>Morganellaceae</taxon>
        <taxon>Xenorhabdus</taxon>
    </lineage>
</organism>
<reference evidence="2" key="1">
    <citation type="journal article" date="2024" name="Toxins">
        <title>Genome Sequence Analysis of Native Xenorhabdus Strains Isolated from Entomopathogenic Nematodes in Argentina.</title>
        <authorList>
            <person name="Palma L."/>
            <person name="Frizzo L."/>
            <person name="Kaiser S."/>
            <person name="Berry C."/>
            <person name="Caballero P."/>
            <person name="Bode H.B."/>
            <person name="Del Valle E.E."/>
        </authorList>
    </citation>
    <scope>NUCLEOTIDE SEQUENCE [LARGE SCALE GENOMIC DNA]</scope>
    <source>
        <strain evidence="2">12</strain>
    </source>
</reference>
<sequence length="50" mass="5351">SVAASRDAAVVKAGTELNLNENTQLSLGYNGVLSTSHKDNGVFLNANWRF</sequence>
<gene>
    <name evidence="1" type="ORF">FE392_18430</name>
</gene>
<dbReference type="Gene3D" id="2.40.128.130">
    <property type="entry name" value="Autotransporter beta-domain"/>
    <property type="match status" value="1"/>
</dbReference>
<dbReference type="InterPro" id="IPR006315">
    <property type="entry name" value="OM_autotransptr_brl_dom"/>
</dbReference>
<accession>A0ABU4SEM1</accession>
<evidence type="ECO:0000313" key="2">
    <source>
        <dbReference type="Proteomes" id="UP001271890"/>
    </source>
</evidence>
<dbReference type="EMBL" id="VCDN01000111">
    <property type="protein sequence ID" value="MDX7989257.1"/>
    <property type="molecule type" value="Genomic_DNA"/>
</dbReference>
<name>A0ABU4SEM1_9GAMM</name>
<protein>
    <submittedName>
        <fullName evidence="1">Autotransporter outer membrane beta-barrel domain-containing protein</fullName>
    </submittedName>
</protein>
<dbReference type="InterPro" id="IPR036709">
    <property type="entry name" value="Autotransporte_beta_dom_sf"/>
</dbReference>
<feature type="non-terminal residue" evidence="1">
    <location>
        <position position="1"/>
    </location>
</feature>
<proteinExistence type="predicted"/>
<dbReference type="NCBIfam" id="TIGR01414">
    <property type="entry name" value="autotrans_barl"/>
    <property type="match status" value="1"/>
</dbReference>
<comment type="caution">
    <text evidence="1">The sequence shown here is derived from an EMBL/GenBank/DDBJ whole genome shotgun (WGS) entry which is preliminary data.</text>
</comment>